<evidence type="ECO:0000313" key="2">
    <source>
        <dbReference type="Proteomes" id="UP000824164"/>
    </source>
</evidence>
<dbReference type="EMBL" id="DVLT01000024">
    <property type="protein sequence ID" value="HIU02272.1"/>
    <property type="molecule type" value="Genomic_DNA"/>
</dbReference>
<proteinExistence type="predicted"/>
<sequence length="75" mass="7645">MSDLAATGCCNNDCGCGNNTGLFNGGDGCSCMWIILLLLFCGGNGSTFSNCGNNSSCDLLILILLISCLCGNSCF</sequence>
<name>A0A9D1HHI2_9FIRM</name>
<dbReference type="AlphaFoldDB" id="A0A9D1HHI2"/>
<comment type="caution">
    <text evidence="1">The sequence shown here is derived from an EMBL/GenBank/DDBJ whole genome shotgun (WGS) entry which is preliminary data.</text>
</comment>
<evidence type="ECO:0000313" key="1">
    <source>
        <dbReference type="EMBL" id="HIU02272.1"/>
    </source>
</evidence>
<dbReference type="Proteomes" id="UP000824164">
    <property type="component" value="Unassembled WGS sequence"/>
</dbReference>
<accession>A0A9D1HHI2</accession>
<protein>
    <submittedName>
        <fullName evidence="1">Chorion class high-cysteine HCB protein 13</fullName>
    </submittedName>
</protein>
<reference evidence="1" key="2">
    <citation type="journal article" date="2021" name="PeerJ">
        <title>Extensive microbial diversity within the chicken gut microbiome revealed by metagenomics and culture.</title>
        <authorList>
            <person name="Gilroy R."/>
            <person name="Ravi A."/>
            <person name="Getino M."/>
            <person name="Pursley I."/>
            <person name="Horton D.L."/>
            <person name="Alikhan N.F."/>
            <person name="Baker D."/>
            <person name="Gharbi K."/>
            <person name="Hall N."/>
            <person name="Watson M."/>
            <person name="Adriaenssens E.M."/>
            <person name="Foster-Nyarko E."/>
            <person name="Jarju S."/>
            <person name="Secka A."/>
            <person name="Antonio M."/>
            <person name="Oren A."/>
            <person name="Chaudhuri R.R."/>
            <person name="La Ragione R."/>
            <person name="Hildebrand F."/>
            <person name="Pallen M.J."/>
        </authorList>
    </citation>
    <scope>NUCLEOTIDE SEQUENCE</scope>
    <source>
        <strain evidence="1">CHK187-14744</strain>
    </source>
</reference>
<reference evidence="1" key="1">
    <citation type="submission" date="2020-10" db="EMBL/GenBank/DDBJ databases">
        <authorList>
            <person name="Gilroy R."/>
        </authorList>
    </citation>
    <scope>NUCLEOTIDE SEQUENCE</scope>
    <source>
        <strain evidence="1">CHK187-14744</strain>
    </source>
</reference>
<organism evidence="1 2">
    <name type="scientific">Candidatus Onthocola gallistercoris</name>
    <dbReference type="NCBI Taxonomy" id="2840876"/>
    <lineage>
        <taxon>Bacteria</taxon>
        <taxon>Bacillati</taxon>
        <taxon>Bacillota</taxon>
        <taxon>Bacilli</taxon>
        <taxon>Candidatus Onthocola</taxon>
    </lineage>
</organism>
<gene>
    <name evidence="1" type="ORF">IAB63_03355</name>
</gene>